<feature type="transmembrane region" description="Helical" evidence="1">
    <location>
        <begin position="6"/>
        <end position="24"/>
    </location>
</feature>
<protein>
    <submittedName>
        <fullName evidence="3">DUF4375 domain-containing protein</fullName>
    </submittedName>
</protein>
<name>A0A9D1KZG6_9FIRM</name>
<evidence type="ECO:0000256" key="1">
    <source>
        <dbReference type="SAM" id="Phobius"/>
    </source>
</evidence>
<organism evidence="3 4">
    <name type="scientific">Candidatus Fimiplasma intestinipullorum</name>
    <dbReference type="NCBI Taxonomy" id="2840825"/>
    <lineage>
        <taxon>Bacteria</taxon>
        <taxon>Bacillati</taxon>
        <taxon>Bacillota</taxon>
        <taxon>Clostridia</taxon>
        <taxon>Eubacteriales</taxon>
        <taxon>Candidatus Fimiplasma</taxon>
    </lineage>
</organism>
<sequence length="198" mass="22936">MLQYVLIVIGVWLIVQIVIGTRQLKKQQDAMMQQMLEKQEKYRHIDETTFDETLDDELKDAIVTHIFTKEDEDYEHLKENLTEGEKVVYTVYLMQTAVDNGRGSVYQFFTGPGKEYLPDLVDSFTAIGCPKLADLMQKVVDLAIQEQSGQIADVDVDEEDDAPSFQTYTFDFMDLCEEEQIENKLANYIRQHKATFLN</sequence>
<evidence type="ECO:0000259" key="2">
    <source>
        <dbReference type="Pfam" id="PF14300"/>
    </source>
</evidence>
<accession>A0A9D1KZG6</accession>
<reference evidence="3" key="2">
    <citation type="journal article" date="2021" name="PeerJ">
        <title>Extensive microbial diversity within the chicken gut microbiome revealed by metagenomics and culture.</title>
        <authorList>
            <person name="Gilroy R."/>
            <person name="Ravi A."/>
            <person name="Getino M."/>
            <person name="Pursley I."/>
            <person name="Horton D.L."/>
            <person name="Alikhan N.F."/>
            <person name="Baker D."/>
            <person name="Gharbi K."/>
            <person name="Hall N."/>
            <person name="Watson M."/>
            <person name="Adriaenssens E.M."/>
            <person name="Foster-Nyarko E."/>
            <person name="Jarju S."/>
            <person name="Secka A."/>
            <person name="Antonio M."/>
            <person name="Oren A."/>
            <person name="Chaudhuri R.R."/>
            <person name="La Ragione R."/>
            <person name="Hildebrand F."/>
            <person name="Pallen M.J."/>
        </authorList>
    </citation>
    <scope>NUCLEOTIDE SEQUENCE</scope>
    <source>
        <strain evidence="3">CHK195-11698</strain>
    </source>
</reference>
<dbReference type="AlphaFoldDB" id="A0A9D1KZG6"/>
<dbReference type="Pfam" id="PF14300">
    <property type="entry name" value="DMP19"/>
    <property type="match status" value="1"/>
</dbReference>
<dbReference type="Proteomes" id="UP000824175">
    <property type="component" value="Unassembled WGS sequence"/>
</dbReference>
<dbReference type="InterPro" id="IPR025402">
    <property type="entry name" value="DMP19_C"/>
</dbReference>
<reference evidence="3" key="1">
    <citation type="submission" date="2020-10" db="EMBL/GenBank/DDBJ databases">
        <authorList>
            <person name="Gilroy R."/>
        </authorList>
    </citation>
    <scope>NUCLEOTIDE SEQUENCE</scope>
    <source>
        <strain evidence="3">CHK195-11698</strain>
    </source>
</reference>
<keyword evidence="1" id="KW-0472">Membrane</keyword>
<proteinExistence type="predicted"/>
<evidence type="ECO:0000313" key="4">
    <source>
        <dbReference type="Proteomes" id="UP000824175"/>
    </source>
</evidence>
<comment type="caution">
    <text evidence="3">The sequence shown here is derived from an EMBL/GenBank/DDBJ whole genome shotgun (WGS) entry which is preliminary data.</text>
</comment>
<feature type="domain" description="DNA mimic protein DMP19 C-terminal" evidence="2">
    <location>
        <begin position="79"/>
        <end position="192"/>
    </location>
</feature>
<dbReference type="EMBL" id="DVMJ01000009">
    <property type="protein sequence ID" value="HIU12760.1"/>
    <property type="molecule type" value="Genomic_DNA"/>
</dbReference>
<gene>
    <name evidence="3" type="ORF">IAD15_01640</name>
</gene>
<keyword evidence="1" id="KW-0812">Transmembrane</keyword>
<dbReference type="Gene3D" id="1.20.1420.60">
    <property type="match status" value="1"/>
</dbReference>
<evidence type="ECO:0000313" key="3">
    <source>
        <dbReference type="EMBL" id="HIU12760.1"/>
    </source>
</evidence>
<keyword evidence="1" id="KW-1133">Transmembrane helix</keyword>